<dbReference type="SUPFAM" id="SSF54631">
    <property type="entry name" value="CBS-domain pair"/>
    <property type="match status" value="1"/>
</dbReference>
<dbReference type="HOGENOM" id="CLU_040681_1_1_11"/>
<dbReference type="InterPro" id="IPR046342">
    <property type="entry name" value="CBS_dom_sf"/>
</dbReference>
<dbReference type="InterPro" id="IPR017080">
    <property type="entry name" value="UCP036990_CBS_BON"/>
</dbReference>
<dbReference type="PANTHER" id="PTHR43080">
    <property type="entry name" value="CBS DOMAIN-CONTAINING PROTEIN CBSX3, MITOCHONDRIAL"/>
    <property type="match status" value="1"/>
</dbReference>
<gene>
    <name evidence="5" type="ORF">CryarDRAFT_3646</name>
</gene>
<evidence type="ECO:0000313" key="5">
    <source>
        <dbReference type="EMBL" id="EXG82458.1"/>
    </source>
</evidence>
<dbReference type="Gene3D" id="3.30.1340.30">
    <property type="match status" value="1"/>
</dbReference>
<organism evidence="5 6">
    <name type="scientific">Cryptosporangium arvum DSM 44712</name>
    <dbReference type="NCBI Taxonomy" id="927661"/>
    <lineage>
        <taxon>Bacteria</taxon>
        <taxon>Bacillati</taxon>
        <taxon>Actinomycetota</taxon>
        <taxon>Actinomycetes</taxon>
        <taxon>Cryptosporangiales</taxon>
        <taxon>Cryptosporangiaceae</taxon>
        <taxon>Cryptosporangium</taxon>
    </lineage>
</organism>
<dbReference type="RefSeq" id="WP_051570536.1">
    <property type="nucleotide sequence ID" value="NZ_KK073874.1"/>
</dbReference>
<dbReference type="Pfam" id="PF04972">
    <property type="entry name" value="BON"/>
    <property type="match status" value="1"/>
</dbReference>
<proteinExistence type="predicted"/>
<dbReference type="PANTHER" id="PTHR43080:SF29">
    <property type="entry name" value="OS02G0818000 PROTEIN"/>
    <property type="match status" value="1"/>
</dbReference>
<protein>
    <submittedName>
        <fullName evidence="5">CBS-domain-containing membrane protein</fullName>
    </submittedName>
</protein>
<evidence type="ECO:0000259" key="3">
    <source>
        <dbReference type="PROSITE" id="PS50914"/>
    </source>
</evidence>
<dbReference type="PIRSF" id="PIRSF036990">
    <property type="entry name" value="UCP036990_CBS_BON"/>
    <property type="match status" value="1"/>
</dbReference>
<name>A0A010Z531_9ACTN</name>
<evidence type="ECO:0000256" key="2">
    <source>
        <dbReference type="PROSITE-ProRule" id="PRU00703"/>
    </source>
</evidence>
<sequence>MTTDVVTVDRDTPAKVIAQVLDARHVNAVPVLDEQRHVVGVVSEQDLLHKITYADLADADTDGWWRLLSRHHDAKAKSRASVARDLMTSPAVTVLPDATIVEAAQRMERHGVKSLPVVDGVGELVGIVTRRDLVGVLLRPDQQIHDEIVHEIFGAALLADVPDLAVEVTDGVVTLRGTLDRLTQANVAAGLVKRVDGVVHVDNELSYRTDDTVYVGM</sequence>
<dbReference type="InterPro" id="IPR051257">
    <property type="entry name" value="Diverse_CBS-Domain"/>
</dbReference>
<reference evidence="5 6" key="1">
    <citation type="submission" date="2013-07" db="EMBL/GenBank/DDBJ databases">
        <authorList>
            <consortium name="DOE Joint Genome Institute"/>
            <person name="Eisen J."/>
            <person name="Huntemann M."/>
            <person name="Han J."/>
            <person name="Chen A."/>
            <person name="Kyrpides N."/>
            <person name="Mavromatis K."/>
            <person name="Markowitz V."/>
            <person name="Palaniappan K."/>
            <person name="Ivanova N."/>
            <person name="Schaumberg A."/>
            <person name="Pati A."/>
            <person name="Liolios K."/>
            <person name="Nordberg H.P."/>
            <person name="Cantor M.N."/>
            <person name="Hua S.X."/>
            <person name="Woyke T."/>
        </authorList>
    </citation>
    <scope>NUCLEOTIDE SEQUENCE [LARGE SCALE GENOMIC DNA]</scope>
    <source>
        <strain evidence="5 6">DSM 44712</strain>
    </source>
</reference>
<feature type="domain" description="CBS" evidence="4">
    <location>
        <begin position="1"/>
        <end position="59"/>
    </location>
</feature>
<keyword evidence="1 2" id="KW-0129">CBS domain</keyword>
<evidence type="ECO:0000256" key="1">
    <source>
        <dbReference type="ARBA" id="ARBA00023122"/>
    </source>
</evidence>
<comment type="caution">
    <text evidence="5">The sequence shown here is derived from an EMBL/GenBank/DDBJ whole genome shotgun (WGS) entry which is preliminary data.</text>
</comment>
<dbReference type="PROSITE" id="PS51371">
    <property type="entry name" value="CBS"/>
    <property type="match status" value="2"/>
</dbReference>
<dbReference type="Proteomes" id="UP000021053">
    <property type="component" value="Unassembled WGS sequence"/>
</dbReference>
<dbReference type="Pfam" id="PF00571">
    <property type="entry name" value="CBS"/>
    <property type="match status" value="2"/>
</dbReference>
<dbReference type="PROSITE" id="PS50914">
    <property type="entry name" value="BON"/>
    <property type="match status" value="1"/>
</dbReference>
<dbReference type="Gene3D" id="3.10.580.10">
    <property type="entry name" value="CBS-domain"/>
    <property type="match status" value="1"/>
</dbReference>
<evidence type="ECO:0000313" key="6">
    <source>
        <dbReference type="Proteomes" id="UP000021053"/>
    </source>
</evidence>
<dbReference type="CDD" id="cd04586">
    <property type="entry name" value="CBS_pair_BON_assoc"/>
    <property type="match status" value="1"/>
</dbReference>
<feature type="domain" description="CBS" evidence="4">
    <location>
        <begin position="87"/>
        <end position="147"/>
    </location>
</feature>
<dbReference type="InterPro" id="IPR007055">
    <property type="entry name" value="BON_dom"/>
</dbReference>
<evidence type="ECO:0000259" key="4">
    <source>
        <dbReference type="PROSITE" id="PS51371"/>
    </source>
</evidence>
<feature type="domain" description="BON" evidence="3">
    <location>
        <begin position="140"/>
        <end position="209"/>
    </location>
</feature>
<keyword evidence="6" id="KW-1185">Reference proteome</keyword>
<dbReference type="EMBL" id="JFBT01000001">
    <property type="protein sequence ID" value="EXG82458.1"/>
    <property type="molecule type" value="Genomic_DNA"/>
</dbReference>
<dbReference type="InterPro" id="IPR000644">
    <property type="entry name" value="CBS_dom"/>
</dbReference>
<accession>A0A010Z531</accession>
<dbReference type="SMART" id="SM00116">
    <property type="entry name" value="CBS"/>
    <property type="match status" value="2"/>
</dbReference>
<dbReference type="AlphaFoldDB" id="A0A010Z531"/>